<evidence type="ECO:0000313" key="4">
    <source>
        <dbReference type="Proteomes" id="UP000078555"/>
    </source>
</evidence>
<dbReference type="Proteomes" id="UP000078550">
    <property type="component" value="Unassembled WGS sequence"/>
</dbReference>
<proteinExistence type="predicted"/>
<dbReference type="InterPro" id="IPR008780">
    <property type="entry name" value="Plasmodium_Vir"/>
</dbReference>
<dbReference type="Pfam" id="PF05795">
    <property type="entry name" value="Plasmodium_Vir"/>
    <property type="match status" value="1"/>
</dbReference>
<sequence length="353" mass="41039">MDSNITEDFFQKLGQRIEFLMNFDLYNIYKTFSDIYGYNSYSNGLCDIYLGGHSQTYTDIHSVCKKIENIFNNFFKETNELITHNKNCEHLSYFIYAKIKNLAINSNVVKFYEALNYAKGIYGLNDDNCKIKIFHNNKEEFDKMKELYLRNEILQEIKDKYDNLSTDNDEFYKKYITESANLYNEIVTNFCKYDEYYKKILTEFSSNFGKTKEFLKQKIIEIQEVNKQLSPIPTCKPEEEGAISPQAQVKDLHDQQGMDNPEGFAPRMKPSSNFDTGKNSTAGIVSGILIGTCSLFFIIYKLTPLGSSLNNKIWRAKNKINLEDNSDEIILGTSDNENMLLSNNMYNIQYHSV</sequence>
<organism evidence="1 3">
    <name type="scientific">Plasmodium ovale wallikeri</name>
    <dbReference type="NCBI Taxonomy" id="864142"/>
    <lineage>
        <taxon>Eukaryota</taxon>
        <taxon>Sar</taxon>
        <taxon>Alveolata</taxon>
        <taxon>Apicomplexa</taxon>
        <taxon>Aconoidasida</taxon>
        <taxon>Haemosporida</taxon>
        <taxon>Plasmodiidae</taxon>
        <taxon>Plasmodium</taxon>
        <taxon>Plasmodium (Plasmodium)</taxon>
    </lineage>
</organism>
<evidence type="ECO:0000313" key="3">
    <source>
        <dbReference type="Proteomes" id="UP000078550"/>
    </source>
</evidence>
<protein>
    <submittedName>
        <fullName evidence="1">PIR Superfamily Protein</fullName>
    </submittedName>
</protein>
<dbReference type="Proteomes" id="UP000078555">
    <property type="component" value="Unassembled WGS sequence"/>
</dbReference>
<evidence type="ECO:0000313" key="2">
    <source>
        <dbReference type="EMBL" id="SBT57966.1"/>
    </source>
</evidence>
<reference evidence="1" key="1">
    <citation type="submission" date="2016-05" db="EMBL/GenBank/DDBJ databases">
        <authorList>
            <person name="Lavstsen T."/>
            <person name="Jespersen J.S."/>
        </authorList>
    </citation>
    <scope>NUCLEOTIDE SEQUENCE [LARGE SCALE GENOMIC DNA]</scope>
</reference>
<keyword evidence="4" id="KW-1185">Reference proteome</keyword>
<accession>A0A1A9A919</accession>
<reference evidence="4" key="3">
    <citation type="submission" date="2016-05" db="EMBL/GenBank/DDBJ databases">
        <authorList>
            <person name="Naeem R."/>
        </authorList>
    </citation>
    <scope>NUCLEOTIDE SEQUENCE [LARGE SCALE GENOMIC DNA]</scope>
</reference>
<reference evidence="3" key="2">
    <citation type="submission" date="2016-05" db="EMBL/GenBank/DDBJ databases">
        <authorList>
            <person name="Naeem Raeece"/>
        </authorList>
    </citation>
    <scope>NUCLEOTIDE SEQUENCE [LARGE SCALE GENOMIC DNA]</scope>
</reference>
<gene>
    <name evidence="2" type="ORF">POVWA1_084780</name>
    <name evidence="1" type="ORF">POVWA2_063560</name>
</gene>
<dbReference type="AlphaFoldDB" id="A0A1A9A919"/>
<name>A0A1A9A919_PLAOA</name>
<dbReference type="EMBL" id="FLRE01000318">
    <property type="protein sequence ID" value="SBT52667.1"/>
    <property type="molecule type" value="Genomic_DNA"/>
</dbReference>
<evidence type="ECO:0000313" key="1">
    <source>
        <dbReference type="EMBL" id="SBT52667.1"/>
    </source>
</evidence>
<dbReference type="EMBL" id="FLRD01001712">
    <property type="protein sequence ID" value="SBT57966.1"/>
    <property type="molecule type" value="Genomic_DNA"/>
</dbReference>